<evidence type="ECO:0000256" key="3">
    <source>
        <dbReference type="SAM" id="Coils"/>
    </source>
</evidence>
<dbReference type="SMART" id="SM01391">
    <property type="entry name" value="Filament"/>
    <property type="match status" value="1"/>
</dbReference>
<reference evidence="6" key="3">
    <citation type="submission" date="2025-09" db="UniProtKB">
        <authorList>
            <consortium name="Ensembl"/>
        </authorList>
    </citation>
    <scope>IDENTIFICATION</scope>
</reference>
<dbReference type="PANTHER" id="PTHR23239">
    <property type="entry name" value="INTERMEDIATE FILAMENT"/>
    <property type="match status" value="1"/>
</dbReference>
<reference evidence="7" key="1">
    <citation type="submission" date="2018-06" db="EMBL/GenBank/DDBJ databases">
        <title>Genome assembly of Danube salmon.</title>
        <authorList>
            <person name="Macqueen D.J."/>
            <person name="Gundappa M.K."/>
        </authorList>
    </citation>
    <scope>NUCLEOTIDE SEQUENCE [LARGE SCALE GENOMIC DNA]</scope>
</reference>
<dbReference type="SUPFAM" id="SSF64593">
    <property type="entry name" value="Intermediate filament protein, coiled coil region"/>
    <property type="match status" value="2"/>
</dbReference>
<dbReference type="Proteomes" id="UP000314982">
    <property type="component" value="Unassembled WGS sequence"/>
</dbReference>
<keyword evidence="7" id="KW-1185">Reference proteome</keyword>
<protein>
    <submittedName>
        <fullName evidence="6">Keratin 98</fullName>
    </submittedName>
</protein>
<keyword evidence="4" id="KW-0472">Membrane</keyword>
<keyword evidence="1" id="KW-0403">Intermediate filament</keyword>
<evidence type="ECO:0000256" key="2">
    <source>
        <dbReference type="ARBA" id="ARBA00023054"/>
    </source>
</evidence>
<dbReference type="PRINTS" id="PR01248">
    <property type="entry name" value="TYPE1KERATIN"/>
</dbReference>
<feature type="coiled-coil region" evidence="3">
    <location>
        <begin position="56"/>
        <end position="97"/>
    </location>
</feature>
<evidence type="ECO:0000256" key="4">
    <source>
        <dbReference type="SAM" id="Phobius"/>
    </source>
</evidence>
<dbReference type="PANTHER" id="PTHR23239:SF367">
    <property type="entry name" value="KERATIN 15-RELATED"/>
    <property type="match status" value="1"/>
</dbReference>
<dbReference type="InterPro" id="IPR002957">
    <property type="entry name" value="Keratin_I"/>
</dbReference>
<evidence type="ECO:0000259" key="5">
    <source>
        <dbReference type="PROSITE" id="PS51842"/>
    </source>
</evidence>
<proteinExistence type="predicted"/>
<dbReference type="STRING" id="62062.ENSHHUP00000055281"/>
<dbReference type="InterPro" id="IPR039008">
    <property type="entry name" value="IF_rod_dom"/>
</dbReference>
<sequence>MLFTSRSYTSARAVSVYGGASGHGSCIYTSQAGGFYGTSSSRGGLDLVDGLDLHVLANEKYTMQNLNDRLASYLENVRCLEKENADLEKKIKDWYVSRTVICHDHSAYLATIAGLKDKIHLASRSNAKTVLDINNAKLAAEDFNMKYENEQAMRMAVEADIRGLRRDLDDMNLGRSDLEMHYEGLKYELIMLKRNHQEIAMVKTHVGSQVNVSVDAAPSQDLNAAMTEIRKHYKAVAVKNHKELEAWYQSKLATVEIEVVTNNEQLVSCLTESKESKNTLQRLQIELQSHLTSLEGTLADTQKRYSAQLAGLQSKVTSLELQLSQLHANIAHNKQEYDMLLDLKTRLELEIAEYRRLLDGEDDSSTQGKPLYTAGPEIYTPFPHSSRRLSPRRHTIIFGYGIFGFVCGIFVMGYEPVRDTSNQTSSIRNSILPIIKLNSAEANVINYTIQDHTDTHTFTRP</sequence>
<dbReference type="Gene3D" id="1.20.5.500">
    <property type="entry name" value="Single helix bin"/>
    <property type="match status" value="1"/>
</dbReference>
<dbReference type="Pfam" id="PF00038">
    <property type="entry name" value="Filament"/>
    <property type="match status" value="1"/>
</dbReference>
<dbReference type="FunFam" id="1.20.5.170:FF:000002">
    <property type="entry name" value="Type I keratin KA11"/>
    <property type="match status" value="1"/>
</dbReference>
<feature type="domain" description="IF rod" evidence="5">
    <location>
        <begin position="59"/>
        <end position="365"/>
    </location>
</feature>
<dbReference type="GeneTree" id="ENSGT00950000182969"/>
<keyword evidence="4" id="KW-0812">Transmembrane</keyword>
<dbReference type="Gene3D" id="1.20.5.170">
    <property type="match status" value="1"/>
</dbReference>
<feature type="transmembrane region" description="Helical" evidence="4">
    <location>
        <begin position="395"/>
        <end position="414"/>
    </location>
</feature>
<dbReference type="PROSITE" id="PS51842">
    <property type="entry name" value="IF_ROD_2"/>
    <property type="match status" value="1"/>
</dbReference>
<dbReference type="GO" id="GO:0005198">
    <property type="term" value="F:structural molecule activity"/>
    <property type="evidence" value="ECO:0007669"/>
    <property type="project" value="InterPro"/>
</dbReference>
<dbReference type="AlphaFoldDB" id="A0A4W5NSV1"/>
<accession>A0A4W5NSV1</accession>
<keyword evidence="4" id="KW-1133">Transmembrane helix</keyword>
<dbReference type="GO" id="GO:0005882">
    <property type="term" value="C:intermediate filament"/>
    <property type="evidence" value="ECO:0007669"/>
    <property type="project" value="UniProtKB-KW"/>
</dbReference>
<dbReference type="Ensembl" id="ENSHHUT00000057202.1">
    <property type="protein sequence ID" value="ENSHHUP00000055281.1"/>
    <property type="gene ID" value="ENSHHUG00000033083.1"/>
</dbReference>
<evidence type="ECO:0000313" key="7">
    <source>
        <dbReference type="Proteomes" id="UP000314982"/>
    </source>
</evidence>
<reference evidence="6" key="2">
    <citation type="submission" date="2025-08" db="UniProtKB">
        <authorList>
            <consortium name="Ensembl"/>
        </authorList>
    </citation>
    <scope>IDENTIFICATION</scope>
</reference>
<evidence type="ECO:0000256" key="1">
    <source>
        <dbReference type="ARBA" id="ARBA00022754"/>
    </source>
</evidence>
<organism evidence="6 7">
    <name type="scientific">Hucho hucho</name>
    <name type="common">huchen</name>
    <dbReference type="NCBI Taxonomy" id="62062"/>
    <lineage>
        <taxon>Eukaryota</taxon>
        <taxon>Metazoa</taxon>
        <taxon>Chordata</taxon>
        <taxon>Craniata</taxon>
        <taxon>Vertebrata</taxon>
        <taxon>Euteleostomi</taxon>
        <taxon>Actinopterygii</taxon>
        <taxon>Neopterygii</taxon>
        <taxon>Teleostei</taxon>
        <taxon>Protacanthopterygii</taxon>
        <taxon>Salmoniformes</taxon>
        <taxon>Salmonidae</taxon>
        <taxon>Salmoninae</taxon>
        <taxon>Hucho</taxon>
    </lineage>
</organism>
<keyword evidence="2 3" id="KW-0175">Coiled coil</keyword>
<name>A0A4W5NSV1_9TELE</name>
<evidence type="ECO:0000313" key="6">
    <source>
        <dbReference type="Ensembl" id="ENSHHUP00000055281.1"/>
    </source>
</evidence>
<dbReference type="Gene3D" id="1.20.5.1160">
    <property type="entry name" value="Vasodilator-stimulated phosphoprotein"/>
    <property type="match status" value="1"/>
</dbReference>